<dbReference type="EMBL" id="WJQU01000001">
    <property type="protein sequence ID" value="KAJ6646292.1"/>
    <property type="molecule type" value="Genomic_DNA"/>
</dbReference>
<evidence type="ECO:0000259" key="1">
    <source>
        <dbReference type="Pfam" id="PF02803"/>
    </source>
</evidence>
<keyword evidence="3" id="KW-1185">Reference proteome</keyword>
<reference evidence="2" key="1">
    <citation type="submission" date="2022-07" db="EMBL/GenBank/DDBJ databases">
        <authorList>
            <person name="Trinca V."/>
            <person name="Uliana J.V.C."/>
            <person name="Torres T.T."/>
            <person name="Ward R.J."/>
            <person name="Monesi N."/>
        </authorList>
    </citation>
    <scope>NUCLEOTIDE SEQUENCE</scope>
    <source>
        <strain evidence="2">HSMRA1968</strain>
        <tissue evidence="2">Whole embryos</tissue>
    </source>
</reference>
<dbReference type="Pfam" id="PF02803">
    <property type="entry name" value="Thiolase_C"/>
    <property type="match status" value="1"/>
</dbReference>
<dbReference type="PROSITE" id="PS00099">
    <property type="entry name" value="THIOLASE_3"/>
    <property type="match status" value="1"/>
</dbReference>
<dbReference type="OrthoDB" id="5404651at2759"/>
<evidence type="ECO:0000313" key="2">
    <source>
        <dbReference type="EMBL" id="KAJ6646292.1"/>
    </source>
</evidence>
<protein>
    <submittedName>
        <fullName evidence="2">Trifunctional enzyme subunit beta, mitochondrial</fullName>
    </submittedName>
</protein>
<evidence type="ECO:0000313" key="3">
    <source>
        <dbReference type="Proteomes" id="UP001151699"/>
    </source>
</evidence>
<organism evidence="2 3">
    <name type="scientific">Pseudolycoriella hygida</name>
    <dbReference type="NCBI Taxonomy" id="35572"/>
    <lineage>
        <taxon>Eukaryota</taxon>
        <taxon>Metazoa</taxon>
        <taxon>Ecdysozoa</taxon>
        <taxon>Arthropoda</taxon>
        <taxon>Hexapoda</taxon>
        <taxon>Insecta</taxon>
        <taxon>Pterygota</taxon>
        <taxon>Neoptera</taxon>
        <taxon>Endopterygota</taxon>
        <taxon>Diptera</taxon>
        <taxon>Nematocera</taxon>
        <taxon>Sciaroidea</taxon>
        <taxon>Sciaridae</taxon>
        <taxon>Pseudolycoriella</taxon>
    </lineage>
</organism>
<dbReference type="GO" id="GO:0016747">
    <property type="term" value="F:acyltransferase activity, transferring groups other than amino-acyl groups"/>
    <property type="evidence" value="ECO:0007669"/>
    <property type="project" value="InterPro"/>
</dbReference>
<dbReference type="Proteomes" id="UP001151699">
    <property type="component" value="Chromosome A"/>
</dbReference>
<dbReference type="InterPro" id="IPR020610">
    <property type="entry name" value="Thiolase_AS"/>
</dbReference>
<sequence length="40" mass="4111">MHTANRLVRENGHIGVIAACAAGGQGVAMVLERHPDATAD</sequence>
<dbReference type="Gene3D" id="3.40.47.10">
    <property type="match status" value="1"/>
</dbReference>
<dbReference type="InterPro" id="IPR016039">
    <property type="entry name" value="Thiolase-like"/>
</dbReference>
<gene>
    <name evidence="2" type="primary">HADHB</name>
    <name evidence="2" type="ORF">Bhyg_01503</name>
</gene>
<proteinExistence type="predicted"/>
<feature type="domain" description="Thiolase C-terminal" evidence="1">
    <location>
        <begin position="1"/>
        <end position="33"/>
    </location>
</feature>
<dbReference type="InterPro" id="IPR020617">
    <property type="entry name" value="Thiolase_C"/>
</dbReference>
<comment type="caution">
    <text evidence="2">The sequence shown here is derived from an EMBL/GenBank/DDBJ whole genome shotgun (WGS) entry which is preliminary data.</text>
</comment>
<dbReference type="AlphaFoldDB" id="A0A9Q0N9I9"/>
<name>A0A9Q0N9I9_9DIPT</name>
<accession>A0A9Q0N9I9</accession>